<gene>
    <name evidence="1" type="ORF">FB474_2721</name>
</gene>
<evidence type="ECO:0000313" key="2">
    <source>
        <dbReference type="Proteomes" id="UP000319514"/>
    </source>
</evidence>
<dbReference type="GO" id="GO:0016791">
    <property type="term" value="F:phosphatase activity"/>
    <property type="evidence" value="ECO:0007669"/>
    <property type="project" value="TreeGrafter"/>
</dbReference>
<name>A0A542ZLS1_9MICO</name>
<dbReference type="PANTHER" id="PTHR48100:SF1">
    <property type="entry name" value="HISTIDINE PHOSPHATASE FAMILY PROTEIN-RELATED"/>
    <property type="match status" value="1"/>
</dbReference>
<dbReference type="RefSeq" id="WP_185746164.1">
    <property type="nucleotide sequence ID" value="NZ_BAAAKX010000001.1"/>
</dbReference>
<organism evidence="1 2">
    <name type="scientific">Oryzihumus leptocrescens</name>
    <dbReference type="NCBI Taxonomy" id="297536"/>
    <lineage>
        <taxon>Bacteria</taxon>
        <taxon>Bacillati</taxon>
        <taxon>Actinomycetota</taxon>
        <taxon>Actinomycetes</taxon>
        <taxon>Micrococcales</taxon>
        <taxon>Intrasporangiaceae</taxon>
        <taxon>Oryzihumus</taxon>
    </lineage>
</organism>
<dbReference type="Gene3D" id="3.40.50.1240">
    <property type="entry name" value="Phosphoglycerate mutase-like"/>
    <property type="match status" value="1"/>
</dbReference>
<dbReference type="SUPFAM" id="SSF53254">
    <property type="entry name" value="Phosphoglycerate mutase-like"/>
    <property type="match status" value="1"/>
</dbReference>
<dbReference type="AlphaFoldDB" id="A0A542ZLS1"/>
<protein>
    <submittedName>
        <fullName evidence="1">Putative phosphoglycerate mutase</fullName>
    </submittedName>
</protein>
<dbReference type="GO" id="GO:0005737">
    <property type="term" value="C:cytoplasm"/>
    <property type="evidence" value="ECO:0007669"/>
    <property type="project" value="TreeGrafter"/>
</dbReference>
<dbReference type="Proteomes" id="UP000319514">
    <property type="component" value="Unassembled WGS sequence"/>
</dbReference>
<dbReference type="PANTHER" id="PTHR48100">
    <property type="entry name" value="BROAD-SPECIFICITY PHOSPHATASE YOR283W-RELATED"/>
    <property type="match status" value="1"/>
</dbReference>
<accession>A0A542ZLS1</accession>
<dbReference type="InterPro" id="IPR013078">
    <property type="entry name" value="His_Pase_superF_clade-1"/>
</dbReference>
<dbReference type="InterPro" id="IPR050275">
    <property type="entry name" value="PGM_Phosphatase"/>
</dbReference>
<dbReference type="SMART" id="SM00855">
    <property type="entry name" value="PGAM"/>
    <property type="match status" value="1"/>
</dbReference>
<sequence>MSDLQCPATLLVSRHGDAEYARPGILSDDGGWLSDAGRQQVHELVESLCGVRVAAVWSSTMDRAVESAVLAADLLGVPARSLDGLQEFSVGELAGVSYHDPRAQAVFDRWLLGDLDAGCPGGEDGHTLVTRYREAVETIADQHRGETVLVFSHGGVMSLVLPRLALNSRDDLAAQRFLPNCVPAELAVDADGWLLRSWPGSTDPGVV</sequence>
<proteinExistence type="predicted"/>
<reference evidence="1 2" key="1">
    <citation type="submission" date="2019-06" db="EMBL/GenBank/DDBJ databases">
        <title>Sequencing the genomes of 1000 actinobacteria strains.</title>
        <authorList>
            <person name="Klenk H.-P."/>
        </authorList>
    </citation>
    <scope>NUCLEOTIDE SEQUENCE [LARGE SCALE GENOMIC DNA]</scope>
    <source>
        <strain evidence="1 2">DSM 18082</strain>
    </source>
</reference>
<dbReference type="Pfam" id="PF00300">
    <property type="entry name" value="His_Phos_1"/>
    <property type="match status" value="1"/>
</dbReference>
<evidence type="ECO:0000313" key="1">
    <source>
        <dbReference type="EMBL" id="TQL61313.1"/>
    </source>
</evidence>
<comment type="caution">
    <text evidence="1">The sequence shown here is derived from an EMBL/GenBank/DDBJ whole genome shotgun (WGS) entry which is preliminary data.</text>
</comment>
<dbReference type="EMBL" id="VFOQ01000001">
    <property type="protein sequence ID" value="TQL61313.1"/>
    <property type="molecule type" value="Genomic_DNA"/>
</dbReference>
<dbReference type="CDD" id="cd07067">
    <property type="entry name" value="HP_PGM_like"/>
    <property type="match status" value="1"/>
</dbReference>
<dbReference type="InterPro" id="IPR029033">
    <property type="entry name" value="His_PPase_superfam"/>
</dbReference>
<keyword evidence="2" id="KW-1185">Reference proteome</keyword>